<sequence length="43" mass="4640">MHRTRWASIPARRSAKGPAALAAPEQALPGANRTVPSQHARRP</sequence>
<evidence type="ECO:0000313" key="2">
    <source>
        <dbReference type="EMBL" id="JAD44956.1"/>
    </source>
</evidence>
<evidence type="ECO:0000256" key="1">
    <source>
        <dbReference type="SAM" id="MobiDB-lite"/>
    </source>
</evidence>
<organism evidence="2">
    <name type="scientific">Arundo donax</name>
    <name type="common">Giant reed</name>
    <name type="synonym">Donax arundinaceus</name>
    <dbReference type="NCBI Taxonomy" id="35708"/>
    <lineage>
        <taxon>Eukaryota</taxon>
        <taxon>Viridiplantae</taxon>
        <taxon>Streptophyta</taxon>
        <taxon>Embryophyta</taxon>
        <taxon>Tracheophyta</taxon>
        <taxon>Spermatophyta</taxon>
        <taxon>Magnoliopsida</taxon>
        <taxon>Liliopsida</taxon>
        <taxon>Poales</taxon>
        <taxon>Poaceae</taxon>
        <taxon>PACMAD clade</taxon>
        <taxon>Arundinoideae</taxon>
        <taxon>Arundineae</taxon>
        <taxon>Arundo</taxon>
    </lineage>
</organism>
<accession>A0A0A9A1J6</accession>
<name>A0A0A9A1J6_ARUDO</name>
<reference evidence="2" key="1">
    <citation type="submission" date="2014-09" db="EMBL/GenBank/DDBJ databases">
        <authorList>
            <person name="Magalhaes I.L.F."/>
            <person name="Oliveira U."/>
            <person name="Santos F.R."/>
            <person name="Vidigal T.H.D.A."/>
            <person name="Brescovit A.D."/>
            <person name="Santos A.J."/>
        </authorList>
    </citation>
    <scope>NUCLEOTIDE SEQUENCE</scope>
    <source>
        <tissue evidence="2">Shoot tissue taken approximately 20 cm above the soil surface</tissue>
    </source>
</reference>
<dbReference type="EMBL" id="GBRH01252939">
    <property type="protein sequence ID" value="JAD44956.1"/>
    <property type="molecule type" value="Transcribed_RNA"/>
</dbReference>
<protein>
    <submittedName>
        <fullName evidence="2">Uncharacterized protein</fullName>
    </submittedName>
</protein>
<proteinExistence type="predicted"/>
<feature type="compositionally biased region" description="Low complexity" evidence="1">
    <location>
        <begin position="16"/>
        <end position="31"/>
    </location>
</feature>
<dbReference type="AlphaFoldDB" id="A0A0A9A1J6"/>
<reference evidence="2" key="2">
    <citation type="journal article" date="2015" name="Data Brief">
        <title>Shoot transcriptome of the giant reed, Arundo donax.</title>
        <authorList>
            <person name="Barrero R.A."/>
            <person name="Guerrero F.D."/>
            <person name="Moolhuijzen P."/>
            <person name="Goolsby J.A."/>
            <person name="Tidwell J."/>
            <person name="Bellgard S.E."/>
            <person name="Bellgard M.I."/>
        </authorList>
    </citation>
    <scope>NUCLEOTIDE SEQUENCE</scope>
    <source>
        <tissue evidence="2">Shoot tissue taken approximately 20 cm above the soil surface</tissue>
    </source>
</reference>
<feature type="region of interest" description="Disordered" evidence="1">
    <location>
        <begin position="1"/>
        <end position="43"/>
    </location>
</feature>